<dbReference type="Gene3D" id="3.40.190.150">
    <property type="entry name" value="Bordetella uptake gene, domain 1"/>
    <property type="match status" value="1"/>
</dbReference>
<dbReference type="EMBL" id="RQXU01000016">
    <property type="protein sequence ID" value="RRH85545.1"/>
    <property type="molecule type" value="Genomic_DNA"/>
</dbReference>
<dbReference type="Pfam" id="PF03401">
    <property type="entry name" value="TctC"/>
    <property type="match status" value="1"/>
</dbReference>
<evidence type="ECO:0000313" key="3">
    <source>
        <dbReference type="EMBL" id="RRH85545.1"/>
    </source>
</evidence>
<dbReference type="CDD" id="cd07012">
    <property type="entry name" value="PBP2_Bug_TTT"/>
    <property type="match status" value="1"/>
</dbReference>
<dbReference type="PIRSF" id="PIRSF017082">
    <property type="entry name" value="YflP"/>
    <property type="match status" value="1"/>
</dbReference>
<dbReference type="InterPro" id="IPR005064">
    <property type="entry name" value="BUG"/>
</dbReference>
<reference evidence="3 4" key="1">
    <citation type="submission" date="2018-11" db="EMBL/GenBank/DDBJ databases">
        <title>The genome of Variovorax sp T529.</title>
        <authorList>
            <person name="Gao J."/>
        </authorList>
    </citation>
    <scope>NUCLEOTIDE SEQUENCE [LARGE SCALE GENOMIC DNA]</scope>
    <source>
        <strain evidence="3 4">T529</strain>
    </source>
</reference>
<feature type="chain" id="PRO_5018335888" evidence="2">
    <location>
        <begin position="33"/>
        <end position="341"/>
    </location>
</feature>
<comment type="similarity">
    <text evidence="1">Belongs to the UPF0065 (bug) family.</text>
</comment>
<dbReference type="Proteomes" id="UP000271590">
    <property type="component" value="Unassembled WGS sequence"/>
</dbReference>
<protein>
    <submittedName>
        <fullName evidence="3">Tripartite tricarboxylate transporter substrate binding protein</fullName>
    </submittedName>
</protein>
<dbReference type="AlphaFoldDB" id="A0A3P3EGM6"/>
<comment type="caution">
    <text evidence="3">The sequence shown here is derived from an EMBL/GenBank/DDBJ whole genome shotgun (WGS) entry which is preliminary data.</text>
</comment>
<evidence type="ECO:0000313" key="4">
    <source>
        <dbReference type="Proteomes" id="UP000271590"/>
    </source>
</evidence>
<accession>A0A3P3EGM6</accession>
<gene>
    <name evidence="3" type="ORF">EH244_22670</name>
</gene>
<sequence>MNFPKFPIGARALVRNLFLAGVVALGAGHGQAAETDFPKQPVTIIVPFAPGGSLDATARVLAEKLRDLLGQPVLVVNRPGAGSAVGARYVAQAKPDGYTLFIASGSAFGFLNLIVPNFEYQLKDYAPLGGVAVYTSLFAVNSSAQVKTLPELVKLANDRPGGLSFCTTGVSGLNHLQLEMFKGLVKSKTGTALNVIHVPYNGVAPALTGLRAGEVQACALPYSSIVRNFEGNGIHNIAVQRRERLKAMPQVGTTGEQGYPEMDDNEQLVTLSAPAGTPANVIAKLEAALQTAMKDADIVRKLNDLDVQPTFVGSSDARKWLEKDVVKFSKVIKASGLAVQQ</sequence>
<dbReference type="Gene3D" id="3.40.190.10">
    <property type="entry name" value="Periplasmic binding protein-like II"/>
    <property type="match status" value="1"/>
</dbReference>
<name>A0A3P3EGM6_9BURK</name>
<evidence type="ECO:0000256" key="1">
    <source>
        <dbReference type="ARBA" id="ARBA00006987"/>
    </source>
</evidence>
<feature type="signal peptide" evidence="2">
    <location>
        <begin position="1"/>
        <end position="32"/>
    </location>
</feature>
<keyword evidence="2" id="KW-0732">Signal</keyword>
<evidence type="ECO:0000256" key="2">
    <source>
        <dbReference type="SAM" id="SignalP"/>
    </source>
</evidence>
<proteinExistence type="inferred from homology"/>
<dbReference type="RefSeq" id="WP_124960583.1">
    <property type="nucleotide sequence ID" value="NZ_RQXU01000016.1"/>
</dbReference>
<dbReference type="InterPro" id="IPR042100">
    <property type="entry name" value="Bug_dom1"/>
</dbReference>
<dbReference type="PANTHER" id="PTHR42928:SF5">
    <property type="entry name" value="BLR1237 PROTEIN"/>
    <property type="match status" value="1"/>
</dbReference>
<organism evidence="3 4">
    <name type="scientific">Variovorax beijingensis</name>
    <dbReference type="NCBI Taxonomy" id="2496117"/>
    <lineage>
        <taxon>Bacteria</taxon>
        <taxon>Pseudomonadati</taxon>
        <taxon>Pseudomonadota</taxon>
        <taxon>Betaproteobacteria</taxon>
        <taxon>Burkholderiales</taxon>
        <taxon>Comamonadaceae</taxon>
        <taxon>Variovorax</taxon>
    </lineage>
</organism>
<dbReference type="PANTHER" id="PTHR42928">
    <property type="entry name" value="TRICARBOXYLATE-BINDING PROTEIN"/>
    <property type="match status" value="1"/>
</dbReference>